<evidence type="ECO:0000313" key="2">
    <source>
        <dbReference type="Proteomes" id="UP000257109"/>
    </source>
</evidence>
<proteinExistence type="predicted"/>
<dbReference type="EMBL" id="QJKJ01003461">
    <property type="protein sequence ID" value="RDX98392.1"/>
    <property type="molecule type" value="Genomic_DNA"/>
</dbReference>
<keyword evidence="2" id="KW-1185">Reference proteome</keyword>
<comment type="caution">
    <text evidence="1">The sequence shown here is derived from an EMBL/GenBank/DDBJ whole genome shotgun (WGS) entry which is preliminary data.</text>
</comment>
<dbReference type="Proteomes" id="UP000257109">
    <property type="component" value="Unassembled WGS sequence"/>
</dbReference>
<dbReference type="AlphaFoldDB" id="A0A371H6D8"/>
<organism evidence="1 2">
    <name type="scientific">Mucuna pruriens</name>
    <name type="common">Velvet bean</name>
    <name type="synonym">Dolichos pruriens</name>
    <dbReference type="NCBI Taxonomy" id="157652"/>
    <lineage>
        <taxon>Eukaryota</taxon>
        <taxon>Viridiplantae</taxon>
        <taxon>Streptophyta</taxon>
        <taxon>Embryophyta</taxon>
        <taxon>Tracheophyta</taxon>
        <taxon>Spermatophyta</taxon>
        <taxon>Magnoliopsida</taxon>
        <taxon>eudicotyledons</taxon>
        <taxon>Gunneridae</taxon>
        <taxon>Pentapetalae</taxon>
        <taxon>rosids</taxon>
        <taxon>fabids</taxon>
        <taxon>Fabales</taxon>
        <taxon>Fabaceae</taxon>
        <taxon>Papilionoideae</taxon>
        <taxon>50 kb inversion clade</taxon>
        <taxon>NPAAA clade</taxon>
        <taxon>indigoferoid/millettioid clade</taxon>
        <taxon>Phaseoleae</taxon>
        <taxon>Mucuna</taxon>
    </lineage>
</organism>
<sequence length="125" mass="15172">FCQVGRYVPRRHRVGNYKDVYNIHPEFTFSYSRELVIVTLYHLSLEMYMIKKKSIYLEWLKNYGLIVIVDSFLQMLFRRRQQKTRLNFIFVLCMDKLGNEILPNKDRKPKTKYTLILQDVKIACK</sequence>
<feature type="non-terminal residue" evidence="1">
    <location>
        <position position="1"/>
    </location>
</feature>
<gene>
    <name evidence="1" type="ORF">CR513_18699</name>
</gene>
<reference evidence="1" key="1">
    <citation type="submission" date="2018-05" db="EMBL/GenBank/DDBJ databases">
        <title>Draft genome of Mucuna pruriens seed.</title>
        <authorList>
            <person name="Nnadi N.E."/>
            <person name="Vos R."/>
            <person name="Hasami M.H."/>
            <person name="Devisetty U.K."/>
            <person name="Aguiy J.C."/>
        </authorList>
    </citation>
    <scope>NUCLEOTIDE SEQUENCE [LARGE SCALE GENOMIC DNA]</scope>
    <source>
        <strain evidence="1">JCA_2017</strain>
    </source>
</reference>
<protein>
    <submittedName>
        <fullName evidence="1">Uncharacterized protein</fullName>
    </submittedName>
</protein>
<evidence type="ECO:0000313" key="1">
    <source>
        <dbReference type="EMBL" id="RDX98392.1"/>
    </source>
</evidence>
<name>A0A371H6D8_MUCPR</name>
<accession>A0A371H6D8</accession>